<proteinExistence type="predicted"/>
<protein>
    <submittedName>
        <fullName evidence="2">Uncharacterized protein</fullName>
    </submittedName>
</protein>
<keyword evidence="1" id="KW-0812">Transmembrane</keyword>
<organism evidence="2 3">
    <name type="scientific">Methanimicrococcus stummii</name>
    <dbReference type="NCBI Taxonomy" id="3028294"/>
    <lineage>
        <taxon>Archaea</taxon>
        <taxon>Methanobacteriati</taxon>
        <taxon>Methanobacteriota</taxon>
        <taxon>Stenosarchaea group</taxon>
        <taxon>Methanomicrobia</taxon>
        <taxon>Methanosarcinales</taxon>
        <taxon>Methanosarcinaceae</taxon>
        <taxon>Methanimicrococcus</taxon>
    </lineage>
</organism>
<evidence type="ECO:0000313" key="3">
    <source>
        <dbReference type="Proteomes" id="UP001302662"/>
    </source>
</evidence>
<reference evidence="2 3" key="1">
    <citation type="submission" date="2023-07" db="EMBL/GenBank/DDBJ databases">
        <title>Closed genome sequence of Methanimicrococcus sp. Es2.</title>
        <authorList>
            <person name="Protasov E."/>
            <person name="Platt K."/>
            <person name="Reeh H."/>
            <person name="Poehlein A."/>
            <person name="Daniel R."/>
            <person name="Brune A."/>
        </authorList>
    </citation>
    <scope>NUCLEOTIDE SEQUENCE [LARGE SCALE GENOMIC DNA]</scope>
    <source>
        <strain evidence="2 3">Es2</strain>
    </source>
</reference>
<feature type="transmembrane region" description="Helical" evidence="1">
    <location>
        <begin position="66"/>
        <end position="90"/>
    </location>
</feature>
<dbReference type="KEGG" id="mees:MmiEs2_12340"/>
<keyword evidence="3" id="KW-1185">Reference proteome</keyword>
<gene>
    <name evidence="2" type="ORF">MmiEs2_12340</name>
</gene>
<dbReference type="GeneID" id="85197706"/>
<evidence type="ECO:0000313" key="2">
    <source>
        <dbReference type="EMBL" id="WNY29020.1"/>
    </source>
</evidence>
<evidence type="ECO:0000256" key="1">
    <source>
        <dbReference type="SAM" id="Phobius"/>
    </source>
</evidence>
<feature type="transmembrane region" description="Helical" evidence="1">
    <location>
        <begin position="35"/>
        <end position="54"/>
    </location>
</feature>
<dbReference type="RefSeq" id="WP_316559020.1">
    <property type="nucleotide sequence ID" value="NZ_CP131062.1"/>
</dbReference>
<feature type="transmembrane region" description="Helical" evidence="1">
    <location>
        <begin position="102"/>
        <end position="127"/>
    </location>
</feature>
<name>A0AA96VB41_9EURY</name>
<keyword evidence="1" id="KW-0472">Membrane</keyword>
<feature type="transmembrane region" description="Helical" evidence="1">
    <location>
        <begin position="9"/>
        <end position="29"/>
    </location>
</feature>
<keyword evidence="1" id="KW-1133">Transmembrane helix</keyword>
<dbReference type="Proteomes" id="UP001302662">
    <property type="component" value="Chromosome"/>
</dbReference>
<accession>A0AA96VB41</accession>
<dbReference type="EMBL" id="CP131062">
    <property type="protein sequence ID" value="WNY29020.1"/>
    <property type="molecule type" value="Genomic_DNA"/>
</dbReference>
<dbReference type="AlphaFoldDB" id="A0AA96VB41"/>
<sequence length="141" mass="16257">MELKTKKFIALFVSLAIFLVICISSVYAYSNPDDTFFATSFSVFAALFVPFYYMWKGKKEERQKHFLISILIFVFIPIIQIIITTYRWYVGLPSILIADGPISAFLIVWADAFVNFVWGITFVIAAYHTDEIVEKLTKSKN</sequence>